<accession>A0A448XK83</accession>
<comment type="caution">
    <text evidence="1">The sequence shown here is derived from an EMBL/GenBank/DDBJ whole genome shotgun (WGS) entry which is preliminary data.</text>
</comment>
<organism evidence="1 2">
    <name type="scientific">Protopolystoma xenopodis</name>
    <dbReference type="NCBI Taxonomy" id="117903"/>
    <lineage>
        <taxon>Eukaryota</taxon>
        <taxon>Metazoa</taxon>
        <taxon>Spiralia</taxon>
        <taxon>Lophotrochozoa</taxon>
        <taxon>Platyhelminthes</taxon>
        <taxon>Monogenea</taxon>
        <taxon>Polyopisthocotylea</taxon>
        <taxon>Polystomatidea</taxon>
        <taxon>Polystomatidae</taxon>
        <taxon>Protopolystoma</taxon>
    </lineage>
</organism>
<proteinExistence type="predicted"/>
<keyword evidence="2" id="KW-1185">Reference proteome</keyword>
<evidence type="ECO:0000313" key="2">
    <source>
        <dbReference type="Proteomes" id="UP000784294"/>
    </source>
</evidence>
<dbReference type="EMBL" id="CAAALY010258498">
    <property type="protein sequence ID" value="VEL38635.1"/>
    <property type="molecule type" value="Genomic_DNA"/>
</dbReference>
<dbReference type="Proteomes" id="UP000784294">
    <property type="component" value="Unassembled WGS sequence"/>
</dbReference>
<gene>
    <name evidence="1" type="ORF">PXEA_LOCUS32075</name>
</gene>
<dbReference type="AlphaFoldDB" id="A0A448XK83"/>
<evidence type="ECO:0000313" key="1">
    <source>
        <dbReference type="EMBL" id="VEL38635.1"/>
    </source>
</evidence>
<sequence>MSAMLPITLLSVAPSFGSNHIILSCPSVKRSHSLGSDRESSSFDESQLGRFDAKPIGRWENRTPERLVIHRATLPNLTFQFSGKGDRNFEYDHVPDDNQPSENDGFTEENRSFGIFRSVTPLPNLANLLSLPHMNWPRRHSDALMTKIDLADRANIPSSKHRISVRSDDILKRLPQFLSVADLTKGSP</sequence>
<name>A0A448XK83_9PLAT</name>
<reference evidence="1" key="1">
    <citation type="submission" date="2018-11" db="EMBL/GenBank/DDBJ databases">
        <authorList>
            <consortium name="Pathogen Informatics"/>
        </authorList>
    </citation>
    <scope>NUCLEOTIDE SEQUENCE</scope>
</reference>
<protein>
    <submittedName>
        <fullName evidence="1">Uncharacterized protein</fullName>
    </submittedName>
</protein>